<dbReference type="InterPro" id="IPR035441">
    <property type="entry name" value="TFIIS/LEDGF_dom_sf"/>
</dbReference>
<comment type="subcellular location">
    <subcellularLocation>
        <location evidence="2">Nucleus</location>
    </subcellularLocation>
</comment>
<dbReference type="EMBL" id="UZAM01008293">
    <property type="protein sequence ID" value="VDP04240.1"/>
    <property type="molecule type" value="Genomic_DNA"/>
</dbReference>
<dbReference type="AlphaFoldDB" id="A0A183ILA0"/>
<reference evidence="7" key="1">
    <citation type="submission" date="2016-06" db="UniProtKB">
        <authorList>
            <consortium name="WormBaseParasite"/>
        </authorList>
    </citation>
    <scope>IDENTIFICATION</scope>
</reference>
<dbReference type="PANTHER" id="PTHR46010">
    <property type="entry name" value="PROTEIN IWS1 HOMOLOG"/>
    <property type="match status" value="1"/>
</dbReference>
<dbReference type="GO" id="GO:0016973">
    <property type="term" value="P:poly(A)+ mRNA export from nucleus"/>
    <property type="evidence" value="ECO:0007669"/>
    <property type="project" value="TreeGrafter"/>
</dbReference>
<dbReference type="Pfam" id="PF08711">
    <property type="entry name" value="Med26"/>
    <property type="match status" value="1"/>
</dbReference>
<dbReference type="InterPro" id="IPR051037">
    <property type="entry name" value="RNAPII_TF_IWS1"/>
</dbReference>
<evidence type="ECO:0000256" key="2">
    <source>
        <dbReference type="PROSITE-ProRule" id="PRU00649"/>
    </source>
</evidence>
<evidence type="ECO:0000256" key="1">
    <source>
        <dbReference type="ARBA" id="ARBA00037992"/>
    </source>
</evidence>
<feature type="compositionally biased region" description="Basic and acidic residues" evidence="3">
    <location>
        <begin position="92"/>
        <end position="102"/>
    </location>
</feature>
<sequence length="209" mass="24684">MVNVIAEWLKLLPDKSLPSLEVRTELLKVLELFPTLDHQILRSSGIGKVVMMLRKHPKETKDNQNRARRLINEWARPIFNLPSDYRSITKEERMQSDYERMPPTKRGRPSSDMEETFVKLTEETDGDETKKPLKPGDKGWISRARVPRPEMKDYVIRPKWNVEAQFQKLNSKNSKTLLERKVQEIRQRIRPKKALHAITFPQKSRILDF</sequence>
<dbReference type="PROSITE" id="PS51319">
    <property type="entry name" value="TFIIS_N"/>
    <property type="match status" value="1"/>
</dbReference>
<feature type="domain" description="TFIIS N-terminal" evidence="4">
    <location>
        <begin position="3"/>
        <end position="81"/>
    </location>
</feature>
<dbReference type="GO" id="GO:0005634">
    <property type="term" value="C:nucleus"/>
    <property type="evidence" value="ECO:0007669"/>
    <property type="project" value="UniProtKB-SubCell"/>
</dbReference>
<dbReference type="Proteomes" id="UP000270296">
    <property type="component" value="Unassembled WGS sequence"/>
</dbReference>
<evidence type="ECO:0000256" key="3">
    <source>
        <dbReference type="SAM" id="MobiDB-lite"/>
    </source>
</evidence>
<evidence type="ECO:0000313" key="5">
    <source>
        <dbReference type="EMBL" id="VDP04240.1"/>
    </source>
</evidence>
<keyword evidence="2" id="KW-0539">Nucleus</keyword>
<comment type="similarity">
    <text evidence="1">Belongs to the IWS1 family.</text>
</comment>
<dbReference type="Gene3D" id="1.20.930.10">
    <property type="entry name" value="Conserved domain common to transcription factors TFIIS, elongin A, CRSP70"/>
    <property type="match status" value="1"/>
</dbReference>
<dbReference type="OrthoDB" id="21124at2759"/>
<evidence type="ECO:0000313" key="7">
    <source>
        <dbReference type="WBParaSite" id="SBAD_0000458601-mRNA-1"/>
    </source>
</evidence>
<dbReference type="PANTHER" id="PTHR46010:SF1">
    <property type="entry name" value="PROTEIN IWS1 HOMOLOG"/>
    <property type="match status" value="1"/>
</dbReference>
<protein>
    <submittedName>
        <fullName evidence="7">TFIIS N-terminal domain-containing protein</fullName>
    </submittedName>
</protein>
<gene>
    <name evidence="5" type="ORF">SBAD_LOCUS4396</name>
</gene>
<dbReference type="WBParaSite" id="SBAD_0000458601-mRNA-1">
    <property type="protein sequence ID" value="SBAD_0000458601-mRNA-1"/>
    <property type="gene ID" value="SBAD_0000458601"/>
</dbReference>
<name>A0A183ILA0_9BILA</name>
<evidence type="ECO:0000259" key="4">
    <source>
        <dbReference type="PROSITE" id="PS51319"/>
    </source>
</evidence>
<dbReference type="SUPFAM" id="SSF47676">
    <property type="entry name" value="Conserved domain common to transcription factors TFIIS, elongin A, CRSP70"/>
    <property type="match status" value="1"/>
</dbReference>
<accession>A0A183ILA0</accession>
<organism evidence="7">
    <name type="scientific">Soboliphyme baturini</name>
    <dbReference type="NCBI Taxonomy" id="241478"/>
    <lineage>
        <taxon>Eukaryota</taxon>
        <taxon>Metazoa</taxon>
        <taxon>Ecdysozoa</taxon>
        <taxon>Nematoda</taxon>
        <taxon>Enoplea</taxon>
        <taxon>Dorylaimia</taxon>
        <taxon>Dioctophymatida</taxon>
        <taxon>Dioctophymatoidea</taxon>
        <taxon>Soboliphymatidae</taxon>
        <taxon>Soboliphyme</taxon>
    </lineage>
</organism>
<feature type="region of interest" description="Disordered" evidence="3">
    <location>
        <begin position="92"/>
        <end position="113"/>
    </location>
</feature>
<keyword evidence="6" id="KW-1185">Reference proteome</keyword>
<proteinExistence type="inferred from homology"/>
<evidence type="ECO:0000313" key="6">
    <source>
        <dbReference type="Proteomes" id="UP000270296"/>
    </source>
</evidence>
<reference evidence="5 6" key="2">
    <citation type="submission" date="2018-11" db="EMBL/GenBank/DDBJ databases">
        <authorList>
            <consortium name="Pathogen Informatics"/>
        </authorList>
    </citation>
    <scope>NUCLEOTIDE SEQUENCE [LARGE SCALE GENOMIC DNA]</scope>
</reference>
<dbReference type="InterPro" id="IPR017923">
    <property type="entry name" value="TFIIS_N"/>
</dbReference>